<protein>
    <submittedName>
        <fullName evidence="1">DUF1934 domain-containing protein</fullName>
    </submittedName>
</protein>
<reference evidence="1 2" key="1">
    <citation type="submission" date="2022-10" db="EMBL/GenBank/DDBJ databases">
        <title>Description of Fervidibacillus gen. nov. in the family Fervidibacillaceae fam. nov. with two species, Fervidibacillus albus sp. nov., and Fervidibacillus halotolerans sp. nov., isolated from tidal flat sediments.</title>
        <authorList>
            <person name="Kwon K.K."/>
            <person name="Yang S.-H."/>
        </authorList>
    </citation>
    <scope>NUCLEOTIDE SEQUENCE [LARGE SCALE GENOMIC DNA]</scope>
    <source>
        <strain evidence="1 2">DSM 23332</strain>
    </source>
</reference>
<gene>
    <name evidence="1" type="ORF">OEV82_05485</name>
</gene>
<dbReference type="Proteomes" id="UP001208656">
    <property type="component" value="Unassembled WGS sequence"/>
</dbReference>
<organism evidence="1 2">
    <name type="scientific">Pallidibacillus thermolactis</name>
    <dbReference type="NCBI Taxonomy" id="251051"/>
    <lineage>
        <taxon>Bacteria</taxon>
        <taxon>Bacillati</taxon>
        <taxon>Bacillota</taxon>
        <taxon>Bacilli</taxon>
        <taxon>Bacillales</taxon>
        <taxon>Bacillaceae</taxon>
        <taxon>Pallidibacillus</taxon>
    </lineage>
</organism>
<proteinExistence type="predicted"/>
<comment type="caution">
    <text evidence="1">The sequence shown here is derived from an EMBL/GenBank/DDBJ whole genome shotgun (WGS) entry which is preliminary data.</text>
</comment>
<dbReference type="InterPro" id="IPR015231">
    <property type="entry name" value="DUF1934"/>
</dbReference>
<evidence type="ECO:0000313" key="1">
    <source>
        <dbReference type="EMBL" id="MCU9593902.1"/>
    </source>
</evidence>
<keyword evidence="2" id="KW-1185">Reference proteome</keyword>
<dbReference type="SUPFAM" id="SSF50814">
    <property type="entry name" value="Lipocalins"/>
    <property type="match status" value="1"/>
</dbReference>
<evidence type="ECO:0000313" key="2">
    <source>
        <dbReference type="Proteomes" id="UP001208656"/>
    </source>
</evidence>
<dbReference type="Gene3D" id="2.40.128.20">
    <property type="match status" value="1"/>
</dbReference>
<dbReference type="InterPro" id="IPR012674">
    <property type="entry name" value="Calycin"/>
</dbReference>
<sequence>MPSNGTPVKISTTIKINRDGKREKYELIVFGQWFRKDQTTYLIYDEYYEKKGKIHTVVKFTEGQIPQAQIIRKGSLNMMMYFKEKEIMGGTYKTEVGHFKIKTITKKLTFQQDDEAKTGTIKINYDFYMEELEVGSYQLQFNFKEDKGK</sequence>
<accession>A0ABT2WDY9</accession>
<dbReference type="Pfam" id="PF09148">
    <property type="entry name" value="DUF1934"/>
    <property type="match status" value="1"/>
</dbReference>
<name>A0ABT2WDY9_9BACI</name>
<dbReference type="RefSeq" id="WP_263061284.1">
    <property type="nucleotide sequence ID" value="NZ_JAOUSE010000010.1"/>
</dbReference>
<dbReference type="EMBL" id="JAOUSE010000010">
    <property type="protein sequence ID" value="MCU9593902.1"/>
    <property type="molecule type" value="Genomic_DNA"/>
</dbReference>